<evidence type="ECO:0000313" key="2">
    <source>
        <dbReference type="Proteomes" id="UP000217790"/>
    </source>
</evidence>
<organism evidence="1 2">
    <name type="scientific">Armillaria gallica</name>
    <name type="common">Bulbous honey fungus</name>
    <name type="synonym">Armillaria bulbosa</name>
    <dbReference type="NCBI Taxonomy" id="47427"/>
    <lineage>
        <taxon>Eukaryota</taxon>
        <taxon>Fungi</taxon>
        <taxon>Dikarya</taxon>
        <taxon>Basidiomycota</taxon>
        <taxon>Agaricomycotina</taxon>
        <taxon>Agaricomycetes</taxon>
        <taxon>Agaricomycetidae</taxon>
        <taxon>Agaricales</taxon>
        <taxon>Marasmiineae</taxon>
        <taxon>Physalacriaceae</taxon>
        <taxon>Armillaria</taxon>
    </lineage>
</organism>
<evidence type="ECO:0000313" key="1">
    <source>
        <dbReference type="EMBL" id="PBK80683.1"/>
    </source>
</evidence>
<dbReference type="AlphaFoldDB" id="A0A2H3CX71"/>
<dbReference type="EMBL" id="KZ293741">
    <property type="protein sequence ID" value="PBK80683.1"/>
    <property type="molecule type" value="Genomic_DNA"/>
</dbReference>
<reference evidence="2" key="1">
    <citation type="journal article" date="2017" name="Nat. Ecol. Evol.">
        <title>Genome expansion and lineage-specific genetic innovations in the forest pathogenic fungi Armillaria.</title>
        <authorList>
            <person name="Sipos G."/>
            <person name="Prasanna A.N."/>
            <person name="Walter M.C."/>
            <person name="O'Connor E."/>
            <person name="Balint B."/>
            <person name="Krizsan K."/>
            <person name="Kiss B."/>
            <person name="Hess J."/>
            <person name="Varga T."/>
            <person name="Slot J."/>
            <person name="Riley R."/>
            <person name="Boka B."/>
            <person name="Rigling D."/>
            <person name="Barry K."/>
            <person name="Lee J."/>
            <person name="Mihaltcheva S."/>
            <person name="LaButti K."/>
            <person name="Lipzen A."/>
            <person name="Waldron R."/>
            <person name="Moloney N.M."/>
            <person name="Sperisen C."/>
            <person name="Kredics L."/>
            <person name="Vagvoelgyi C."/>
            <person name="Patrignani A."/>
            <person name="Fitzpatrick D."/>
            <person name="Nagy I."/>
            <person name="Doyle S."/>
            <person name="Anderson J.B."/>
            <person name="Grigoriev I.V."/>
            <person name="Gueldener U."/>
            <person name="Muensterkoetter M."/>
            <person name="Nagy L.G."/>
        </authorList>
    </citation>
    <scope>NUCLEOTIDE SEQUENCE [LARGE SCALE GENOMIC DNA]</scope>
    <source>
        <strain evidence="2">Ar21-2</strain>
    </source>
</reference>
<name>A0A2H3CX71_ARMGA</name>
<gene>
    <name evidence="1" type="ORF">ARMGADRAFT_1020718</name>
</gene>
<keyword evidence="2" id="KW-1185">Reference proteome</keyword>
<sequence length="78" mass="7888">MSQVQVAYSSVTGDAQTVALCQCGGNGKLNFSAGDSEGELDAHDADGNGNTVGVLVFSTAFQTGVCMDVLHVGRPALP</sequence>
<accession>A0A2H3CX71</accession>
<dbReference type="InParanoid" id="A0A2H3CX71"/>
<dbReference type="Proteomes" id="UP000217790">
    <property type="component" value="Unassembled WGS sequence"/>
</dbReference>
<proteinExistence type="predicted"/>
<protein>
    <submittedName>
        <fullName evidence="1">Uncharacterized protein</fullName>
    </submittedName>
</protein>